<feature type="region of interest" description="Disordered" evidence="1">
    <location>
        <begin position="66"/>
        <end position="93"/>
    </location>
</feature>
<gene>
    <name evidence="2" type="ORF">SAMN05445060_2343</name>
</gene>
<dbReference type="AlphaFoldDB" id="A0A1N7FWE4"/>
<evidence type="ECO:0000256" key="1">
    <source>
        <dbReference type="SAM" id="MobiDB-lite"/>
    </source>
</evidence>
<dbReference type="RefSeq" id="WP_076479671.1">
    <property type="nucleotide sequence ID" value="NZ_FTNT01000006.1"/>
</dbReference>
<dbReference type="EMBL" id="FTNT01000006">
    <property type="protein sequence ID" value="SIS04555.1"/>
    <property type="molecule type" value="Genomic_DNA"/>
</dbReference>
<dbReference type="STRING" id="1344003.SAMN05445060_2343"/>
<dbReference type="Proteomes" id="UP000186218">
    <property type="component" value="Unassembled WGS sequence"/>
</dbReference>
<proteinExistence type="predicted"/>
<dbReference type="Gene3D" id="3.10.450.50">
    <property type="match status" value="1"/>
</dbReference>
<dbReference type="OrthoDB" id="4638542at2"/>
<reference evidence="2 3" key="1">
    <citation type="submission" date="2017-01" db="EMBL/GenBank/DDBJ databases">
        <authorList>
            <person name="Mah S.A."/>
            <person name="Swanson W.J."/>
            <person name="Moy G.W."/>
            <person name="Vacquier V.D."/>
        </authorList>
    </citation>
    <scope>NUCLEOTIDE SEQUENCE [LARGE SCALE GENOMIC DNA]</scope>
    <source>
        <strain evidence="2 3">CPCC 203464</strain>
    </source>
</reference>
<evidence type="ECO:0000313" key="3">
    <source>
        <dbReference type="Proteomes" id="UP000186218"/>
    </source>
</evidence>
<name>A0A1N7FWE4_9NOCA</name>
<keyword evidence="3" id="KW-1185">Reference proteome</keyword>
<evidence type="ECO:0008006" key="4">
    <source>
        <dbReference type="Google" id="ProtNLM"/>
    </source>
</evidence>
<accession>A0A1N7FWE4</accession>
<protein>
    <recommendedName>
        <fullName evidence="4">DUF4878 domain-containing protein</fullName>
    </recommendedName>
</protein>
<organism evidence="2 3">
    <name type="scientific">Williamsia sterculiae</name>
    <dbReference type="NCBI Taxonomy" id="1344003"/>
    <lineage>
        <taxon>Bacteria</taxon>
        <taxon>Bacillati</taxon>
        <taxon>Actinomycetota</taxon>
        <taxon>Actinomycetes</taxon>
        <taxon>Mycobacteriales</taxon>
        <taxon>Nocardiaceae</taxon>
        <taxon>Williamsia</taxon>
    </lineage>
</organism>
<sequence length="142" mass="14993">MVILAAIAVIAAVAVTATLLLWHRDPSDSDRITAAAQKYVAAVGNGDNATVVSLLCGPEADAQRDDALQENLVPEGAGSDSETGNDNGSRHRVTVQNVQIRGQVASARVVSTPGGEGTLFFREEDKSWKVCDEAAEEFGQQR</sequence>
<evidence type="ECO:0000313" key="2">
    <source>
        <dbReference type="EMBL" id="SIS04555.1"/>
    </source>
</evidence>